<keyword evidence="3" id="KW-1185">Reference proteome</keyword>
<dbReference type="Gramene" id="TraesCLE_scaffold_064249_01G000100.1">
    <property type="protein sequence ID" value="TraesCLE_scaffold_064249_01G000100.1"/>
    <property type="gene ID" value="TraesCLE_scaffold_064249_01G000100"/>
</dbReference>
<dbReference type="Gramene" id="TraesWEE_scaffold_102023_01G000100.1">
    <property type="protein sequence ID" value="TraesWEE_scaffold_102023_01G000100.1"/>
    <property type="gene ID" value="TraesWEE_scaffold_102023_01G000100"/>
</dbReference>
<reference evidence="2" key="1">
    <citation type="submission" date="2018-08" db="EMBL/GenBank/DDBJ databases">
        <authorList>
            <person name="Rossello M."/>
        </authorList>
    </citation>
    <scope>NUCLEOTIDE SEQUENCE [LARGE SCALE GENOMIC DNA]</scope>
    <source>
        <strain evidence="2">cv. Chinese Spring</strain>
    </source>
</reference>
<dbReference type="Gene3D" id="3.60.10.10">
    <property type="entry name" value="Endonuclease/exonuclease/phosphatase"/>
    <property type="match status" value="1"/>
</dbReference>
<dbReference type="InterPro" id="IPR036691">
    <property type="entry name" value="Endo/exonu/phosph_ase_sf"/>
</dbReference>
<dbReference type="Gramene" id="TraesCS6A03G0510200.1">
    <property type="protein sequence ID" value="TraesCS6A03G0510200.1.CDS1"/>
    <property type="gene ID" value="TraesCS6A03G0510200"/>
</dbReference>
<dbReference type="Gramene" id="TraesNOR6A03G03354570.1">
    <property type="protein sequence ID" value="TraesNOR6A03G03354570.1.CDS1"/>
    <property type="gene ID" value="TraesNOR6A03G03354570"/>
</dbReference>
<protein>
    <recommendedName>
        <fullName evidence="1">Endonuclease/exonuclease/phosphatase domain-containing protein</fullName>
    </recommendedName>
</protein>
<dbReference type="SUPFAM" id="SSF56219">
    <property type="entry name" value="DNase I-like"/>
    <property type="match status" value="1"/>
</dbReference>
<sequence length="82" mass="9142">MNMSFSMLSWNVRGLNNPARRSSVRLFLQTYDVSLVCLQESKLELVDVVVVNQTLGRPLMGSNLSLLRGPEGVFLWLGSKTA</sequence>
<feature type="domain" description="Endonuclease/exonuclease/phosphatase" evidence="1">
    <location>
        <begin position="8"/>
        <end position="53"/>
    </location>
</feature>
<dbReference type="Gramene" id="TraesJUL6A03G03348890.1">
    <property type="protein sequence ID" value="TraesJUL6A03G03348890.1.CDS1"/>
    <property type="gene ID" value="TraesJUL6A03G03348890"/>
</dbReference>
<dbReference type="Gramene" id="TraesJAG6A03G03316650.1">
    <property type="protein sequence ID" value="TraesJAG6A03G03316650.1.CDS1"/>
    <property type="gene ID" value="TraesJAG6A03G03316650"/>
</dbReference>
<dbReference type="EnsemblPlants" id="TraesCS6A02G196300.1">
    <property type="protein sequence ID" value="TraesCS6A02G196300.1.cds1"/>
    <property type="gene ID" value="TraesCS6A02G196300"/>
</dbReference>
<dbReference type="Gramene" id="TraesLDM6A03G03325780.1">
    <property type="protein sequence ID" value="TraesLDM6A03G03325780.1.CDS1"/>
    <property type="gene ID" value="TraesLDM6A03G03325780"/>
</dbReference>
<dbReference type="Gramene" id="TraesCS6A02G196300.1">
    <property type="protein sequence ID" value="TraesCS6A02G196300.1.cds1"/>
    <property type="gene ID" value="TraesCS6A02G196300"/>
</dbReference>
<dbReference type="AlphaFoldDB" id="A0A3B6NQM6"/>
<dbReference type="Gramene" id="TraesROB_scaffold_067716_01G000100.1">
    <property type="protein sequence ID" value="TraesROB_scaffold_067716_01G000100.1"/>
    <property type="gene ID" value="TraesROB_scaffold_067716_01G000100"/>
</dbReference>
<dbReference type="Gramene" id="TraesLAC6A03G03277810.1">
    <property type="protein sequence ID" value="TraesLAC6A03G03277810.1.CDS1"/>
    <property type="gene ID" value="TraesLAC6A03G03277810"/>
</dbReference>
<evidence type="ECO:0000313" key="2">
    <source>
        <dbReference type="EnsemblPlants" id="TraesCS6A02G196300.1.cds1"/>
    </source>
</evidence>
<organism evidence="2">
    <name type="scientific">Triticum aestivum</name>
    <name type="common">Wheat</name>
    <dbReference type="NCBI Taxonomy" id="4565"/>
    <lineage>
        <taxon>Eukaryota</taxon>
        <taxon>Viridiplantae</taxon>
        <taxon>Streptophyta</taxon>
        <taxon>Embryophyta</taxon>
        <taxon>Tracheophyta</taxon>
        <taxon>Spermatophyta</taxon>
        <taxon>Magnoliopsida</taxon>
        <taxon>Liliopsida</taxon>
        <taxon>Poales</taxon>
        <taxon>Poaceae</taxon>
        <taxon>BOP clade</taxon>
        <taxon>Pooideae</taxon>
        <taxon>Triticodae</taxon>
        <taxon>Triticeae</taxon>
        <taxon>Triticinae</taxon>
        <taxon>Triticum</taxon>
    </lineage>
</organism>
<dbReference type="Gramene" id="TraesRN6A0100482700.1">
    <property type="protein sequence ID" value="TraesRN6A0100482700.1"/>
    <property type="gene ID" value="TraesRN6A0100482700"/>
</dbReference>
<evidence type="ECO:0000259" key="1">
    <source>
        <dbReference type="Pfam" id="PF03372"/>
    </source>
</evidence>
<dbReference type="Gramene" id="TraesSYM6A03G03263860.1">
    <property type="protein sequence ID" value="TraesSYM6A03G03263860.1.CDS1"/>
    <property type="gene ID" value="TraesSYM6A03G03263860"/>
</dbReference>
<dbReference type="Gramene" id="TraesCAD_scaffold_058760_01G000100.1">
    <property type="protein sequence ID" value="TraesCAD_scaffold_058760_01G000100.1"/>
    <property type="gene ID" value="TraesCAD_scaffold_058760_01G000100"/>
</dbReference>
<dbReference type="SMR" id="A0A3B6NQM6"/>
<reference evidence="2" key="2">
    <citation type="submission" date="2018-10" db="UniProtKB">
        <authorList>
            <consortium name="EnsemblPlants"/>
        </authorList>
    </citation>
    <scope>IDENTIFICATION</scope>
</reference>
<evidence type="ECO:0000313" key="3">
    <source>
        <dbReference type="Proteomes" id="UP000019116"/>
    </source>
</evidence>
<name>A0A3B6NQM6_WHEAT</name>
<dbReference type="Pfam" id="PF03372">
    <property type="entry name" value="Exo_endo_phos"/>
    <property type="match status" value="1"/>
</dbReference>
<dbReference type="Gramene" id="TraesARI6A03G03278300.1">
    <property type="protein sequence ID" value="TraesARI6A03G03278300.1.CDS1"/>
    <property type="gene ID" value="TraesARI6A03G03278300"/>
</dbReference>
<dbReference type="OrthoDB" id="691861at2759"/>
<dbReference type="Gramene" id="TraesMAC6A03G03322160.1">
    <property type="protein sequence ID" value="TraesMAC6A03G03322160.1.CDS1"/>
    <property type="gene ID" value="TraesMAC6A03G03322160"/>
</dbReference>
<proteinExistence type="predicted"/>
<dbReference type="InterPro" id="IPR005135">
    <property type="entry name" value="Endo/exonuclease/phosphatase"/>
</dbReference>
<accession>A0A3B6NQM6</accession>
<dbReference type="Proteomes" id="UP000019116">
    <property type="component" value="Chromosome 6A"/>
</dbReference>
<dbReference type="Gramene" id="TraesSTA6A03G03313260.1">
    <property type="protein sequence ID" value="TraesSTA6A03G03313260.1.CDS1"/>
    <property type="gene ID" value="TraesSTA6A03G03313260"/>
</dbReference>
<dbReference type="GO" id="GO:0003824">
    <property type="term" value="F:catalytic activity"/>
    <property type="evidence" value="ECO:0007669"/>
    <property type="project" value="InterPro"/>
</dbReference>